<protein>
    <submittedName>
        <fullName evidence="2">DUF2213 domain-containing protein</fullName>
    </submittedName>
</protein>
<evidence type="ECO:0000313" key="2">
    <source>
        <dbReference type="EMBL" id="TPW26025.1"/>
    </source>
</evidence>
<dbReference type="Pfam" id="PF09979">
    <property type="entry name" value="DUF2213"/>
    <property type="match status" value="1"/>
</dbReference>
<feature type="region of interest" description="Disordered" evidence="1">
    <location>
        <begin position="175"/>
        <end position="201"/>
    </location>
</feature>
<evidence type="ECO:0000256" key="1">
    <source>
        <dbReference type="SAM" id="MobiDB-lite"/>
    </source>
</evidence>
<feature type="compositionally biased region" description="Basic and acidic residues" evidence="1">
    <location>
        <begin position="192"/>
        <end position="201"/>
    </location>
</feature>
<dbReference type="PIRSF" id="PIRSF029215">
    <property type="entry name" value="UCP029215"/>
    <property type="match status" value="1"/>
</dbReference>
<evidence type="ECO:0000313" key="3">
    <source>
        <dbReference type="Proteomes" id="UP000320314"/>
    </source>
</evidence>
<keyword evidence="3" id="KW-1185">Reference proteome</keyword>
<sequence length="378" mass="40508">MNFTDATELSGVRTTADGYLIADSYALRTGIQTYLGSEVGRDDLDQVAVYRPEEEVFSTDSLASLSHAPITDDHPDGGVNSETWAGLGKGEVSSDVLRDGNRLRIPLIVKDKATVQKVQAGKRQLSAGYTASLVWGDGVTPEGEPYQAKQTGIRFNHLAIVDKARAGDDFRIGDGAADRGKGRTRWGAAPLNHHDHEPKGHDMTMSTVVLGDKAVQVAATDAPAIEAFKTDAARKMADAEKAHSDAIAAKDKELADRDTKIEGLEKKVLSDEDLDKRVKDRAQLISDARKIDPNVKVSGVSDGDIRKAVVASKLGQKWVDDRSEAYIEARFDGLLDTADTGNSDPLRDTGPVHANDGGSSGWNDSVFQSAGVALKKEG</sequence>
<dbReference type="RefSeq" id="WP_141168193.1">
    <property type="nucleotide sequence ID" value="NZ_VHLH01000039.1"/>
</dbReference>
<comment type="caution">
    <text evidence="2">The sequence shown here is derived from an EMBL/GenBank/DDBJ whole genome shotgun (WGS) entry which is preliminary data.</text>
</comment>
<proteinExistence type="predicted"/>
<name>A0A506TZ74_9HYPH</name>
<dbReference type="AlphaFoldDB" id="A0A506TZ74"/>
<dbReference type="InterPro" id="IPR016913">
    <property type="entry name" value="UCP029215"/>
</dbReference>
<feature type="region of interest" description="Disordered" evidence="1">
    <location>
        <begin position="338"/>
        <end position="364"/>
    </location>
</feature>
<gene>
    <name evidence="2" type="ORF">FJU11_16560</name>
</gene>
<organism evidence="2 3">
    <name type="scientific">Pararhizobium mangrovi</name>
    <dbReference type="NCBI Taxonomy" id="2590452"/>
    <lineage>
        <taxon>Bacteria</taxon>
        <taxon>Pseudomonadati</taxon>
        <taxon>Pseudomonadota</taxon>
        <taxon>Alphaproteobacteria</taxon>
        <taxon>Hyphomicrobiales</taxon>
        <taxon>Rhizobiaceae</taxon>
        <taxon>Rhizobium/Agrobacterium group</taxon>
        <taxon>Pararhizobium</taxon>
    </lineage>
</organism>
<dbReference type="OrthoDB" id="7549700at2"/>
<dbReference type="Proteomes" id="UP000320314">
    <property type="component" value="Unassembled WGS sequence"/>
</dbReference>
<dbReference type="EMBL" id="VHLH01000039">
    <property type="protein sequence ID" value="TPW26025.1"/>
    <property type="molecule type" value="Genomic_DNA"/>
</dbReference>
<reference evidence="2 3" key="1">
    <citation type="submission" date="2019-06" db="EMBL/GenBank/DDBJ databases">
        <authorList>
            <person name="Li M."/>
        </authorList>
    </citation>
    <scope>NUCLEOTIDE SEQUENCE [LARGE SCALE GENOMIC DNA]</scope>
    <source>
        <strain evidence="2 3">BGMRC6574</strain>
    </source>
</reference>
<accession>A0A506TZ74</accession>